<dbReference type="OrthoDB" id="2355448at2759"/>
<evidence type="ECO:0000256" key="1">
    <source>
        <dbReference type="SAM" id="MobiDB-lite"/>
    </source>
</evidence>
<feature type="compositionally biased region" description="Basic and acidic residues" evidence="1">
    <location>
        <begin position="179"/>
        <end position="196"/>
    </location>
</feature>
<sequence length="220" mass="25135">MDFNDQISKYLEDCKYTSWSFLGALKYLAIDVKYSSADLPAIKEAFLHHMCNNSRNPYTNKSVKRKATTLCTSLSGAAECPEVQQFVQELDIRNANKIYDNTVELVVVEDKTTKVKLSGKKYTVKQGDINNTLKCKQNDALDMTDRVNELKENPLLTASNEDVEQRPKCSTHSSDEEDGFKGQGDDKSNERDCDVREDELEKQAWRLFRAMGNGLWDLRK</sequence>
<organism evidence="2 3">
    <name type="scientific">Paraglomus occultum</name>
    <dbReference type="NCBI Taxonomy" id="144539"/>
    <lineage>
        <taxon>Eukaryota</taxon>
        <taxon>Fungi</taxon>
        <taxon>Fungi incertae sedis</taxon>
        <taxon>Mucoromycota</taxon>
        <taxon>Glomeromycotina</taxon>
        <taxon>Glomeromycetes</taxon>
        <taxon>Paraglomerales</taxon>
        <taxon>Paraglomeraceae</taxon>
        <taxon>Paraglomus</taxon>
    </lineage>
</organism>
<evidence type="ECO:0000313" key="3">
    <source>
        <dbReference type="Proteomes" id="UP000789572"/>
    </source>
</evidence>
<protein>
    <submittedName>
        <fullName evidence="2">3826_t:CDS:1</fullName>
    </submittedName>
</protein>
<reference evidence="2" key="1">
    <citation type="submission" date="2021-06" db="EMBL/GenBank/DDBJ databases">
        <authorList>
            <person name="Kallberg Y."/>
            <person name="Tangrot J."/>
            <person name="Rosling A."/>
        </authorList>
    </citation>
    <scope>NUCLEOTIDE SEQUENCE</scope>
    <source>
        <strain evidence="2">IA702</strain>
    </source>
</reference>
<evidence type="ECO:0000313" key="2">
    <source>
        <dbReference type="EMBL" id="CAG8533355.1"/>
    </source>
</evidence>
<gene>
    <name evidence="2" type="ORF">POCULU_LOCUS4168</name>
</gene>
<dbReference type="Proteomes" id="UP000789572">
    <property type="component" value="Unassembled WGS sequence"/>
</dbReference>
<proteinExistence type="predicted"/>
<dbReference type="EMBL" id="CAJVPJ010000520">
    <property type="protein sequence ID" value="CAG8533355.1"/>
    <property type="molecule type" value="Genomic_DNA"/>
</dbReference>
<accession>A0A9N9AM63</accession>
<keyword evidence="3" id="KW-1185">Reference proteome</keyword>
<feature type="region of interest" description="Disordered" evidence="1">
    <location>
        <begin position="151"/>
        <end position="196"/>
    </location>
</feature>
<name>A0A9N9AM63_9GLOM</name>
<dbReference type="AlphaFoldDB" id="A0A9N9AM63"/>
<comment type="caution">
    <text evidence="2">The sequence shown here is derived from an EMBL/GenBank/DDBJ whole genome shotgun (WGS) entry which is preliminary data.</text>
</comment>